<accession>A0AAV0ZTD6</accession>
<proteinExistence type="predicted"/>
<sequence length="233" mass="26520">MLIFPREGDQRSRSRSQPSCSWEGACEGEGPNFVSLNGALVSFLILCNTSSSTDVSRITIHFMKNLRLLAAESLSPLVVGLFSSLSYGTRASWLSRIFCFLCILHLSFKNPFLLFFHQQMWQTTGGLFFNYKISAQVFRKQESCCWSKGMPLVKVASYFPVRWSLYLDKVKAPDWSSLVQQEEEERIIYYESAGICSSIGIGVRIEYIETYCLVALRMALYDVSESRVQSKTN</sequence>
<evidence type="ECO:0000313" key="1">
    <source>
        <dbReference type="EMBL" id="CAI8601645.1"/>
    </source>
</evidence>
<evidence type="ECO:0000313" key="2">
    <source>
        <dbReference type="Proteomes" id="UP001157006"/>
    </source>
</evidence>
<name>A0AAV0ZTD6_VICFA</name>
<gene>
    <name evidence="1" type="ORF">VFH_III004640</name>
</gene>
<dbReference type="Proteomes" id="UP001157006">
    <property type="component" value="Chromosome 3"/>
</dbReference>
<keyword evidence="2" id="KW-1185">Reference proteome</keyword>
<dbReference type="AlphaFoldDB" id="A0AAV0ZTD6"/>
<organism evidence="1 2">
    <name type="scientific">Vicia faba</name>
    <name type="common">Broad bean</name>
    <name type="synonym">Faba vulgaris</name>
    <dbReference type="NCBI Taxonomy" id="3906"/>
    <lineage>
        <taxon>Eukaryota</taxon>
        <taxon>Viridiplantae</taxon>
        <taxon>Streptophyta</taxon>
        <taxon>Embryophyta</taxon>
        <taxon>Tracheophyta</taxon>
        <taxon>Spermatophyta</taxon>
        <taxon>Magnoliopsida</taxon>
        <taxon>eudicotyledons</taxon>
        <taxon>Gunneridae</taxon>
        <taxon>Pentapetalae</taxon>
        <taxon>rosids</taxon>
        <taxon>fabids</taxon>
        <taxon>Fabales</taxon>
        <taxon>Fabaceae</taxon>
        <taxon>Papilionoideae</taxon>
        <taxon>50 kb inversion clade</taxon>
        <taxon>NPAAA clade</taxon>
        <taxon>Hologalegina</taxon>
        <taxon>IRL clade</taxon>
        <taxon>Fabeae</taxon>
        <taxon>Vicia</taxon>
    </lineage>
</organism>
<reference evidence="1 2" key="1">
    <citation type="submission" date="2023-01" db="EMBL/GenBank/DDBJ databases">
        <authorList>
            <person name="Kreplak J."/>
        </authorList>
    </citation>
    <scope>NUCLEOTIDE SEQUENCE [LARGE SCALE GENOMIC DNA]</scope>
</reference>
<protein>
    <submittedName>
        <fullName evidence="1">Uncharacterized protein</fullName>
    </submittedName>
</protein>
<dbReference type="EMBL" id="OX451738">
    <property type="protein sequence ID" value="CAI8601645.1"/>
    <property type="molecule type" value="Genomic_DNA"/>
</dbReference>